<name>A0A2R7Y3D6_9ARCH</name>
<feature type="transmembrane region" description="Helical" evidence="11">
    <location>
        <begin position="212"/>
        <end position="234"/>
    </location>
</feature>
<evidence type="ECO:0000256" key="9">
    <source>
        <dbReference type="ARBA" id="ARBA00023136"/>
    </source>
</evidence>
<evidence type="ECO:0000256" key="6">
    <source>
        <dbReference type="ARBA" id="ARBA00022692"/>
    </source>
</evidence>
<dbReference type="GO" id="GO:0005886">
    <property type="term" value="C:plasma membrane"/>
    <property type="evidence" value="ECO:0007669"/>
    <property type="project" value="UniProtKB-SubCell"/>
</dbReference>
<feature type="transmembrane region" description="Helical" evidence="11">
    <location>
        <begin position="240"/>
        <end position="261"/>
    </location>
</feature>
<evidence type="ECO:0000256" key="1">
    <source>
        <dbReference type="ARBA" id="ARBA00004019"/>
    </source>
</evidence>
<evidence type="ECO:0000256" key="4">
    <source>
        <dbReference type="ARBA" id="ARBA00010223"/>
    </source>
</evidence>
<dbReference type="Gene3D" id="1.10.357.140">
    <property type="entry name" value="UbiA prenyltransferase"/>
    <property type="match status" value="1"/>
</dbReference>
<dbReference type="HAMAP" id="MF_00154">
    <property type="entry name" value="CyoE_CtaB"/>
    <property type="match status" value="1"/>
</dbReference>
<feature type="transmembrane region" description="Helical" evidence="11">
    <location>
        <begin position="270"/>
        <end position="292"/>
    </location>
</feature>
<evidence type="ECO:0000256" key="5">
    <source>
        <dbReference type="ARBA" id="ARBA00022679"/>
    </source>
</evidence>
<keyword evidence="9 11" id="KW-0472">Membrane</keyword>
<evidence type="ECO:0000256" key="11">
    <source>
        <dbReference type="HAMAP-Rule" id="MF_00154"/>
    </source>
</evidence>
<comment type="caution">
    <text evidence="12">The sequence shown here is derived from an EMBL/GenBank/DDBJ whole genome shotgun (WGS) entry which is preliminary data.</text>
</comment>
<dbReference type="InterPro" id="IPR006369">
    <property type="entry name" value="Protohaem_IX_farnesylTrfase"/>
</dbReference>
<dbReference type="GO" id="GO:0048034">
    <property type="term" value="P:heme O biosynthetic process"/>
    <property type="evidence" value="ECO:0007669"/>
    <property type="project" value="UniProtKB-UniRule"/>
</dbReference>
<evidence type="ECO:0000256" key="8">
    <source>
        <dbReference type="ARBA" id="ARBA00023133"/>
    </source>
</evidence>
<keyword evidence="5 11" id="KW-0808">Transferase</keyword>
<dbReference type="CDD" id="cd13957">
    <property type="entry name" value="PT_UbiA_Cox10"/>
    <property type="match status" value="1"/>
</dbReference>
<dbReference type="GO" id="GO:0008495">
    <property type="term" value="F:protoheme IX farnesyltransferase activity"/>
    <property type="evidence" value="ECO:0007669"/>
    <property type="project" value="UniProtKB-UniRule"/>
</dbReference>
<comment type="catalytic activity">
    <reaction evidence="10 11">
        <text>heme b + (2E,6E)-farnesyl diphosphate + H2O = Fe(II)-heme o + diphosphate</text>
        <dbReference type="Rhea" id="RHEA:28070"/>
        <dbReference type="ChEBI" id="CHEBI:15377"/>
        <dbReference type="ChEBI" id="CHEBI:33019"/>
        <dbReference type="ChEBI" id="CHEBI:60344"/>
        <dbReference type="ChEBI" id="CHEBI:60530"/>
        <dbReference type="ChEBI" id="CHEBI:175763"/>
        <dbReference type="EC" id="2.5.1.141"/>
    </reaction>
</comment>
<feature type="transmembrane region" description="Helical" evidence="11">
    <location>
        <begin position="167"/>
        <end position="191"/>
    </location>
</feature>
<protein>
    <recommendedName>
        <fullName evidence="11">Protoheme IX farnesyltransferase</fullName>
        <ecNumber evidence="11">2.5.1.141</ecNumber>
    </recommendedName>
    <alternativeName>
        <fullName evidence="11">Heme B farnesyltransferase</fullName>
    </alternativeName>
    <alternativeName>
        <fullName evidence="11">Heme O synthase</fullName>
    </alternativeName>
</protein>
<gene>
    <name evidence="11" type="primary">ctaB</name>
    <name evidence="12" type="ORF">B9J98_04610</name>
</gene>
<feature type="transmembrane region" description="Helical" evidence="11">
    <location>
        <begin position="44"/>
        <end position="68"/>
    </location>
</feature>
<evidence type="ECO:0000256" key="3">
    <source>
        <dbReference type="ARBA" id="ARBA00004919"/>
    </source>
</evidence>
<evidence type="ECO:0000256" key="2">
    <source>
        <dbReference type="ARBA" id="ARBA00004651"/>
    </source>
</evidence>
<keyword evidence="8 11" id="KW-0350">Heme biosynthesis</keyword>
<comment type="function">
    <text evidence="1 11">Converts heme B (protoheme IX) to heme O by substitution of the vinyl group on carbon 2 of heme B porphyrin ring with a hydroxyethyl farnesyl side group.</text>
</comment>
<feature type="transmembrane region" description="Helical" evidence="11">
    <location>
        <begin position="111"/>
        <end position="130"/>
    </location>
</feature>
<reference evidence="12 13" key="1">
    <citation type="submission" date="2017-04" db="EMBL/GenBank/DDBJ databases">
        <title>Draft Aigarchaeota genome from a New Zealand hot spring.</title>
        <authorList>
            <person name="Reysenbach A.-L."/>
            <person name="Donaho J.A."/>
            <person name="Gerhart J."/>
            <person name="Kelley J.F."/>
            <person name="Kouba K."/>
            <person name="Podar M."/>
            <person name="Stott M."/>
        </authorList>
    </citation>
    <scope>NUCLEOTIDE SEQUENCE [LARGE SCALE GENOMIC DNA]</scope>
    <source>
        <strain evidence="12">NZ13_MG1</strain>
    </source>
</reference>
<keyword evidence="6 11" id="KW-0812">Transmembrane</keyword>
<accession>A0A2R7Y3D6</accession>
<feature type="transmembrane region" description="Helical" evidence="11">
    <location>
        <begin position="20"/>
        <end position="37"/>
    </location>
</feature>
<evidence type="ECO:0000313" key="12">
    <source>
        <dbReference type="EMBL" id="PUA32030.1"/>
    </source>
</evidence>
<dbReference type="PANTHER" id="PTHR43448:SF2">
    <property type="entry name" value="PROTOHEME IX FARNESYLTRANSFERASE, MITOCHONDRIAL"/>
    <property type="match status" value="1"/>
</dbReference>
<dbReference type="Pfam" id="PF01040">
    <property type="entry name" value="UbiA"/>
    <property type="match status" value="1"/>
</dbReference>
<dbReference type="InterPro" id="IPR044878">
    <property type="entry name" value="UbiA_sf"/>
</dbReference>
<keyword evidence="11" id="KW-1003">Cell membrane</keyword>
<dbReference type="EC" id="2.5.1.141" evidence="11"/>
<sequence length="296" mass="32262">MDGTWSALVSYWQVTKPRTWFLLTFTGFCSAIVGFGMHGKSVDWCVVTLATLAIAFGSAGANAITCYIDRDIDALMDRTKMRPLPSGRIRPAEKALYLGLGLSALGLSTSIMLNPLCFGLMVFGLLDNILVYSKWLKRRNPINIIAGGFSGGAPAMIGYSAATTENIALGLLIAALVVLWIPTHIWSLALRYKEDYARVRVPMLPVVVPERAAIRCIASTSVLMVVFSILPALMGIFRGIYAATASVFGIGILALNFSLVIRPDPKKTWLVFKTSSPYLAVLFTSMVLDVYFPVHL</sequence>
<proteinExistence type="inferred from homology"/>
<evidence type="ECO:0000313" key="13">
    <source>
        <dbReference type="Proteomes" id="UP000244066"/>
    </source>
</evidence>
<feature type="transmembrane region" description="Helical" evidence="11">
    <location>
        <begin position="142"/>
        <end position="161"/>
    </location>
</feature>
<comment type="similarity">
    <text evidence="4">In the C-terminal section; belongs to the UbiA prenyltransferase family. Protoheme IX farnesyltransferase subfamily.</text>
</comment>
<dbReference type="PANTHER" id="PTHR43448">
    <property type="entry name" value="PROTOHEME IX FARNESYLTRANSFERASE, MITOCHONDRIAL"/>
    <property type="match status" value="1"/>
</dbReference>
<organism evidence="12 13">
    <name type="scientific">Candidatus Terraquivivens tikiterensis</name>
    <dbReference type="NCBI Taxonomy" id="1980982"/>
    <lineage>
        <taxon>Archaea</taxon>
        <taxon>Nitrososphaerota</taxon>
        <taxon>Candidatus Wolframiiraptoraceae</taxon>
        <taxon>Candidatus Terraquivivens</taxon>
    </lineage>
</organism>
<comment type="subcellular location">
    <subcellularLocation>
        <location evidence="2 11">Cell membrane</location>
        <topology evidence="2 11">Multi-pass membrane protein</topology>
    </subcellularLocation>
</comment>
<comment type="miscellaneous">
    <text evidence="11">Carbon 2 of the heme B porphyrin ring is defined according to the Fischer nomenclature.</text>
</comment>
<dbReference type="AlphaFoldDB" id="A0A2R7Y3D6"/>
<dbReference type="EMBL" id="NDWU01000010">
    <property type="protein sequence ID" value="PUA32030.1"/>
    <property type="molecule type" value="Genomic_DNA"/>
</dbReference>
<dbReference type="InterPro" id="IPR000537">
    <property type="entry name" value="UbiA_prenyltransferase"/>
</dbReference>
<comment type="similarity">
    <text evidence="11">Belongs to the UbiA prenyltransferase family. Protoheme IX farnesyltransferase subfamily.</text>
</comment>
<dbReference type="NCBIfam" id="TIGR01473">
    <property type="entry name" value="cyoE_ctaB"/>
    <property type="match status" value="1"/>
</dbReference>
<keyword evidence="7 11" id="KW-1133">Transmembrane helix</keyword>
<dbReference type="UniPathway" id="UPA00834">
    <property type="reaction ID" value="UER00712"/>
</dbReference>
<evidence type="ECO:0000256" key="10">
    <source>
        <dbReference type="ARBA" id="ARBA00047690"/>
    </source>
</evidence>
<dbReference type="Proteomes" id="UP000244066">
    <property type="component" value="Unassembled WGS sequence"/>
</dbReference>
<evidence type="ECO:0000256" key="7">
    <source>
        <dbReference type="ARBA" id="ARBA00022989"/>
    </source>
</evidence>
<comment type="pathway">
    <text evidence="3 11">Porphyrin-containing compound metabolism; heme O biosynthesis; heme O from protoheme: step 1/1.</text>
</comment>